<evidence type="ECO:0000256" key="4">
    <source>
        <dbReference type="ARBA" id="ARBA00023328"/>
    </source>
</evidence>
<keyword evidence="2" id="KW-0158">Chromosome</keyword>
<dbReference type="Pfam" id="PF08311">
    <property type="entry name" value="Mad3_BUB1_I"/>
    <property type="match status" value="1"/>
</dbReference>
<dbReference type="SMART" id="SM00220">
    <property type="entry name" value="S_TKc"/>
    <property type="match status" value="1"/>
</dbReference>
<evidence type="ECO:0000256" key="6">
    <source>
        <dbReference type="SAM" id="MobiDB-lite"/>
    </source>
</evidence>
<dbReference type="GO" id="GO:0000776">
    <property type="term" value="C:kinetochore"/>
    <property type="evidence" value="ECO:0007669"/>
    <property type="project" value="UniProtKB-KW"/>
</dbReference>
<dbReference type="InterPro" id="IPR008271">
    <property type="entry name" value="Ser/Thr_kinase_AS"/>
</dbReference>
<keyword evidence="5" id="KW-0175">Coiled coil</keyword>
<dbReference type="GO" id="GO:0032991">
    <property type="term" value="C:protein-containing complex"/>
    <property type="evidence" value="ECO:0007669"/>
    <property type="project" value="UniProtKB-ARBA"/>
</dbReference>
<dbReference type="Gene3D" id="1.25.40.430">
    <property type="match status" value="1"/>
</dbReference>
<keyword evidence="10" id="KW-1185">Reference proteome</keyword>
<feature type="compositionally biased region" description="Low complexity" evidence="6">
    <location>
        <begin position="491"/>
        <end position="508"/>
    </location>
</feature>
<evidence type="ECO:0000259" key="7">
    <source>
        <dbReference type="PROSITE" id="PS50011"/>
    </source>
</evidence>
<feature type="region of interest" description="Disordered" evidence="6">
    <location>
        <begin position="280"/>
        <end position="329"/>
    </location>
</feature>
<evidence type="ECO:0000256" key="1">
    <source>
        <dbReference type="ARBA" id="ARBA00004629"/>
    </source>
</evidence>
<dbReference type="SMART" id="SM00777">
    <property type="entry name" value="Mad3_BUB1_I"/>
    <property type="match status" value="1"/>
</dbReference>
<gene>
    <name evidence="9" type="ORF">BaRGS_00024090</name>
</gene>
<feature type="compositionally biased region" description="Low complexity" evidence="6">
    <location>
        <begin position="586"/>
        <end position="597"/>
    </location>
</feature>
<feature type="compositionally biased region" description="Low complexity" evidence="6">
    <location>
        <begin position="544"/>
        <end position="557"/>
    </location>
</feature>
<dbReference type="EMBL" id="JACVVK020000206">
    <property type="protein sequence ID" value="KAK7484682.1"/>
    <property type="molecule type" value="Genomic_DNA"/>
</dbReference>
<evidence type="ECO:0000259" key="8">
    <source>
        <dbReference type="PROSITE" id="PS51489"/>
    </source>
</evidence>
<feature type="region of interest" description="Disordered" evidence="6">
    <location>
        <begin position="457"/>
        <end position="625"/>
    </location>
</feature>
<feature type="compositionally biased region" description="Polar residues" evidence="6">
    <location>
        <begin position="464"/>
        <end position="490"/>
    </location>
</feature>
<dbReference type="Proteomes" id="UP001519460">
    <property type="component" value="Unassembled WGS sequence"/>
</dbReference>
<dbReference type="FunFam" id="1.25.40.430:FF:000003">
    <property type="entry name" value="Checkpoint serine/threonine-protein kinase BUB1"/>
    <property type="match status" value="1"/>
</dbReference>
<dbReference type="PANTHER" id="PTHR14030">
    <property type="entry name" value="MITOTIC CHECKPOINT SERINE/THREONINE-PROTEIN KINASE BUB1"/>
    <property type="match status" value="1"/>
</dbReference>
<feature type="compositionally biased region" description="Polar residues" evidence="6">
    <location>
        <begin position="880"/>
        <end position="919"/>
    </location>
</feature>
<evidence type="ECO:0000256" key="5">
    <source>
        <dbReference type="SAM" id="Coils"/>
    </source>
</evidence>
<dbReference type="PROSITE" id="PS51489">
    <property type="entry name" value="BUB1_N"/>
    <property type="match status" value="1"/>
</dbReference>
<evidence type="ECO:0000313" key="10">
    <source>
        <dbReference type="Proteomes" id="UP001519460"/>
    </source>
</evidence>
<keyword evidence="4" id="KW-0137">Centromere</keyword>
<dbReference type="PROSITE" id="PS00108">
    <property type="entry name" value="PROTEIN_KINASE_ST"/>
    <property type="match status" value="1"/>
</dbReference>
<evidence type="ECO:0000256" key="2">
    <source>
        <dbReference type="ARBA" id="ARBA00022454"/>
    </source>
</evidence>
<keyword evidence="3" id="KW-0995">Kinetochore</keyword>
<feature type="domain" description="BUB1 N-terminal" evidence="8">
    <location>
        <begin position="47"/>
        <end position="203"/>
    </location>
</feature>
<feature type="region of interest" description="Disordered" evidence="6">
    <location>
        <begin position="817"/>
        <end position="930"/>
    </location>
</feature>
<dbReference type="PROSITE" id="PS50011">
    <property type="entry name" value="PROTEIN_KINASE_DOM"/>
    <property type="match status" value="1"/>
</dbReference>
<dbReference type="Gene3D" id="1.10.510.10">
    <property type="entry name" value="Transferase(Phosphotransferase) domain 1"/>
    <property type="match status" value="1"/>
</dbReference>
<feature type="region of interest" description="Disordered" evidence="6">
    <location>
        <begin position="732"/>
        <end position="754"/>
    </location>
</feature>
<feature type="compositionally biased region" description="Polar residues" evidence="6">
    <location>
        <begin position="280"/>
        <end position="289"/>
    </location>
</feature>
<dbReference type="InterPro" id="IPR015661">
    <property type="entry name" value="Bub1/Mad3"/>
</dbReference>
<sequence length="1319" mass="145806">MNDSNEWELSKENVQPLRRGRKVSSLTSALQHTPADLQHIKEEKDMFEKQLRLYDGDDPLEVWDEYIKWTEQNYPRGGKDGNLTELLQRCLTHFKDLDVYKNDPRFVQIWIKFANFIDDPLEIYSYMFDQSIGCGLASLYEEWAGFLERTGNTKKADTIYMEGIFQGGSAVGCPEAAAQPREEEEPMDEEQRMILGRLKADKKNRVGTTRTGTVKLEVLVGDHQWVSDVENVAEASVDEGLQLVGACLGGPARGFAVAQAAPQQLAQPTFQVFQDENAPITSGPQQTGEWKTVPKREQTNRENEQAPGVWTKARVSQRKGASASGSGGLPQPTFHIHEDENVNQPHHVPVVDKNVLSARKAERPGHMLDTIKNQQATSSERPMYCKDKVYCGTEEFSFEEIRALKYTEKRRRRQMEEEQLKLAQQIEEMRLLKEQMQMEFEQMKAQRQMLAYQAHPGAPPQMRLSMSSRESTGVQPSPQDFSGANLSQQTPSQSAPFQQGPPSSSSSSFTGMGRSHPPNRMPMAAGPHNINLNNSQQTPVFHTSSHSMGLSSSGSSSAHQPGHQVRSAGPTLDSSMTSQRTPVFNSSSSACVGSASSQYQLQQSRSAGPTPESNTSKHSLTGASPTINMKEALQMVQGMYNATLDCDRMQAWAPEDTEMTGAVDGLAPAPANSAPFAVFDESKQKPAQPAIAIFCDENVDQENRPPKPAGQQGRVAVGRGLSAAKMVLQEKPISGPAPTGHASQPRQMVPAAAEEEPMHEGTEFYPHYDVTLAAVGSQESFAAAAHAASTPFGLAGSDGRRLPSFPLSSIKPNKVVVHQQHSDEEMDGSGDHVQPGQSRSQLQQQQQYQTFNTTGVTPNKNDLSPIIEGSTEGSSEESKSQAASTLGASHSHSHVSTSGLSVRTPATGSKTRSSKQNTDMLPLPEDPTDQHVIDTSAYVPPEPDEKTEALLSMSVCIDPHNPFDAATISNFLKRVQPPVSRRPGYVACSQQVPDFSNCQFINLGDDTYQLMGLIGEGGYAKVYRASKFDTDFDDSMDDMAVDGSSSCVIKVQKPAAPWEFYICSEVQERLRRLAGPFDVRPAMNEISKGYFYHDGSCLVSEFCPLGSLLTLANQIKGQRDLMANLEPLAVYLTVQLLHMVEALHRCRIIHGDIKPDNILLTGFPEVRVSSDVDKVFGHWSQCLRLVDFGQAIDMSLYPSGTTFMAQVGTSGFQCIEMMTDRPWTYQTDLFGLVGSIHVLVFGQYMKVYCSQGQWHMTSSFQRKWKVDLWKKLFHQLLNIEDCDHQPDLAALRREFEQHFISNLIHGFQPVLARIRAIAS</sequence>
<feature type="compositionally biased region" description="Basic and acidic residues" evidence="6">
    <location>
        <begin position="292"/>
        <end position="304"/>
    </location>
</feature>
<evidence type="ECO:0008006" key="11">
    <source>
        <dbReference type="Google" id="ProtNLM"/>
    </source>
</evidence>
<feature type="compositionally biased region" description="Polar residues" evidence="6">
    <location>
        <begin position="572"/>
        <end position="585"/>
    </location>
</feature>
<evidence type="ECO:0000313" key="9">
    <source>
        <dbReference type="EMBL" id="KAK7484682.1"/>
    </source>
</evidence>
<dbReference type="InterPro" id="IPR011009">
    <property type="entry name" value="Kinase-like_dom_sf"/>
</dbReference>
<dbReference type="InterPro" id="IPR013212">
    <property type="entry name" value="Mad3/Bub1_I"/>
</dbReference>
<evidence type="ECO:0000256" key="3">
    <source>
        <dbReference type="ARBA" id="ARBA00022838"/>
    </source>
</evidence>
<feature type="compositionally biased region" description="Polar residues" evidence="6">
    <location>
        <begin position="530"/>
        <end position="543"/>
    </location>
</feature>
<dbReference type="Pfam" id="PF00069">
    <property type="entry name" value="Pkinase"/>
    <property type="match status" value="1"/>
</dbReference>
<dbReference type="SUPFAM" id="SSF56112">
    <property type="entry name" value="Protein kinase-like (PK-like)"/>
    <property type="match status" value="1"/>
</dbReference>
<accession>A0ABD0KCB2</accession>
<comment type="caution">
    <text evidence="9">The sequence shown here is derived from an EMBL/GenBank/DDBJ whole genome shotgun (WGS) entry which is preliminary data.</text>
</comment>
<dbReference type="PANTHER" id="PTHR14030:SF4">
    <property type="entry name" value="BUB1 KINASE, ISOFORM A-RELATED"/>
    <property type="match status" value="1"/>
</dbReference>
<dbReference type="GO" id="GO:0007094">
    <property type="term" value="P:mitotic spindle assembly checkpoint signaling"/>
    <property type="evidence" value="ECO:0007669"/>
    <property type="project" value="UniProtKB-ARBA"/>
</dbReference>
<protein>
    <recommendedName>
        <fullName evidence="11">Mitotic checkpoint serine/threonine-protein kinase BUB1</fullName>
    </recommendedName>
</protein>
<name>A0ABD0KCB2_9CAEN</name>
<reference evidence="9 10" key="1">
    <citation type="journal article" date="2023" name="Sci. Data">
        <title>Genome assembly of the Korean intertidal mud-creeper Batillaria attramentaria.</title>
        <authorList>
            <person name="Patra A.K."/>
            <person name="Ho P.T."/>
            <person name="Jun S."/>
            <person name="Lee S.J."/>
            <person name="Kim Y."/>
            <person name="Won Y.J."/>
        </authorList>
    </citation>
    <scope>NUCLEOTIDE SEQUENCE [LARGE SCALE GENOMIC DNA]</scope>
    <source>
        <strain evidence="9">Wonlab-2016</strain>
    </source>
</reference>
<proteinExistence type="predicted"/>
<feature type="coiled-coil region" evidence="5">
    <location>
        <begin position="412"/>
        <end position="446"/>
    </location>
</feature>
<organism evidence="9 10">
    <name type="scientific">Batillaria attramentaria</name>
    <dbReference type="NCBI Taxonomy" id="370345"/>
    <lineage>
        <taxon>Eukaryota</taxon>
        <taxon>Metazoa</taxon>
        <taxon>Spiralia</taxon>
        <taxon>Lophotrochozoa</taxon>
        <taxon>Mollusca</taxon>
        <taxon>Gastropoda</taxon>
        <taxon>Caenogastropoda</taxon>
        <taxon>Sorbeoconcha</taxon>
        <taxon>Cerithioidea</taxon>
        <taxon>Batillariidae</taxon>
        <taxon>Batillaria</taxon>
    </lineage>
</organism>
<feature type="compositionally biased region" description="Polar residues" evidence="6">
    <location>
        <begin position="598"/>
        <end position="625"/>
    </location>
</feature>
<feature type="domain" description="Protein kinase" evidence="7">
    <location>
        <begin position="1008"/>
        <end position="1319"/>
    </location>
</feature>
<feature type="compositionally biased region" description="Low complexity" evidence="6">
    <location>
        <begin position="834"/>
        <end position="849"/>
    </location>
</feature>
<feature type="compositionally biased region" description="Polar residues" evidence="6">
    <location>
        <begin position="850"/>
        <end position="862"/>
    </location>
</feature>
<dbReference type="InterPro" id="IPR000719">
    <property type="entry name" value="Prot_kinase_dom"/>
</dbReference>
<comment type="subcellular location">
    <subcellularLocation>
        <location evidence="1">Chromosome</location>
        <location evidence="1">Centromere</location>
        <location evidence="1">Kinetochore</location>
    </subcellularLocation>
</comment>